<dbReference type="InterPro" id="IPR016031">
    <property type="entry name" value="Trp_RNA-bd_attenuator-like_dom"/>
</dbReference>
<proteinExistence type="predicted"/>
<dbReference type="PANTHER" id="PTHR38074">
    <property type="entry name" value="ALTERED INHERITANCE OF MITOCHONDRIA PROTEIN 24, MITOCHONDRIAL"/>
    <property type="match status" value="1"/>
</dbReference>
<evidence type="ECO:0000313" key="1">
    <source>
        <dbReference type="EMBL" id="SDB85068.1"/>
    </source>
</evidence>
<name>A0A1G6GSV5_9MICO</name>
<dbReference type="Pfam" id="PF01987">
    <property type="entry name" value="AIM24"/>
    <property type="match status" value="1"/>
</dbReference>
<evidence type="ECO:0000313" key="2">
    <source>
        <dbReference type="Proteomes" id="UP000199039"/>
    </source>
</evidence>
<dbReference type="SUPFAM" id="SSF51219">
    <property type="entry name" value="TRAP-like"/>
    <property type="match status" value="1"/>
</dbReference>
<dbReference type="PANTHER" id="PTHR38074:SF1">
    <property type="entry name" value="ALTERED INHERITANCE OF MITOCHONDRIA PROTEIN 24, MITOCHONDRIAL"/>
    <property type="match status" value="1"/>
</dbReference>
<reference evidence="1 2" key="1">
    <citation type="submission" date="2016-09" db="EMBL/GenBank/DDBJ databases">
        <authorList>
            <person name="Capua I."/>
            <person name="De Benedictis P."/>
            <person name="Joannis T."/>
            <person name="Lombin L.H."/>
            <person name="Cattoli G."/>
        </authorList>
    </citation>
    <scope>NUCLEOTIDE SEQUENCE [LARGE SCALE GENOMIC DNA]</scope>
    <source>
        <strain evidence="1 2">ISLP-3</strain>
    </source>
</reference>
<protein>
    <submittedName>
        <fullName evidence="1">Uncharacterized conserved protein, AIM24 family</fullName>
    </submittedName>
</protein>
<dbReference type="InterPro" id="IPR002838">
    <property type="entry name" value="AIM24"/>
</dbReference>
<dbReference type="STRING" id="1814289.SAMN05216410_0447"/>
<dbReference type="InterPro" id="IPR036983">
    <property type="entry name" value="AIM24_sf"/>
</dbReference>
<dbReference type="Gene3D" id="3.60.160.10">
    <property type="entry name" value="Mitochondrial biogenesis AIM24"/>
    <property type="match status" value="1"/>
</dbReference>
<dbReference type="AlphaFoldDB" id="A0A1G6GSV5"/>
<dbReference type="RefSeq" id="WP_245700814.1">
    <property type="nucleotide sequence ID" value="NZ_FMYH01000001.1"/>
</dbReference>
<gene>
    <name evidence="1" type="ORF">SAMN05216410_0447</name>
</gene>
<accession>A0A1G6GSV5</accession>
<dbReference type="Proteomes" id="UP000199039">
    <property type="component" value="Unassembled WGS sequence"/>
</dbReference>
<dbReference type="EMBL" id="FMYH01000001">
    <property type="protein sequence ID" value="SDB85068.1"/>
    <property type="molecule type" value="Genomic_DNA"/>
</dbReference>
<sequence length="207" mass="21731">MAQLRMQGHRVLVADLANETIRAITGSMVAYDGAVAFKNAGMGGGDGFKAAFKRKMTGESISLMEVTGSGTVYFAVDAQDITILELTNDALHVEASQLLALVGQLRTDVKFTGLRGATSGQGLFTTTVTGTGTIALLSAGGPIIALEVAPQYPLVVDPDAFVAFHGQLNQTFVTDVTWRSAVGGGNGEAFSLRFDGQGIVYIQPEER</sequence>
<keyword evidence="2" id="KW-1185">Reference proteome</keyword>
<organism evidence="1 2">
    <name type="scientific">Sanguibacter gelidistatuariae</name>
    <dbReference type="NCBI Taxonomy" id="1814289"/>
    <lineage>
        <taxon>Bacteria</taxon>
        <taxon>Bacillati</taxon>
        <taxon>Actinomycetota</taxon>
        <taxon>Actinomycetes</taxon>
        <taxon>Micrococcales</taxon>
        <taxon>Sanguibacteraceae</taxon>
        <taxon>Sanguibacter</taxon>
    </lineage>
</organism>